<dbReference type="Pfam" id="PF10677">
    <property type="entry name" value="DUF2490"/>
    <property type="match status" value="1"/>
</dbReference>
<organism evidence="1 2">
    <name type="scientific">Pontibacter saemangeumensis</name>
    <dbReference type="NCBI Taxonomy" id="1084525"/>
    <lineage>
        <taxon>Bacteria</taxon>
        <taxon>Pseudomonadati</taxon>
        <taxon>Bacteroidota</taxon>
        <taxon>Cytophagia</taxon>
        <taxon>Cytophagales</taxon>
        <taxon>Hymenobacteraceae</taxon>
        <taxon>Pontibacter</taxon>
    </lineage>
</organism>
<reference evidence="2" key="1">
    <citation type="journal article" date="2019" name="Int. J. Syst. Evol. Microbiol.">
        <title>The Global Catalogue of Microorganisms (GCM) 10K type strain sequencing project: providing services to taxonomists for standard genome sequencing and annotation.</title>
        <authorList>
            <consortium name="The Broad Institute Genomics Platform"/>
            <consortium name="The Broad Institute Genome Sequencing Center for Infectious Disease"/>
            <person name="Wu L."/>
            <person name="Ma J."/>
        </authorList>
    </citation>
    <scope>NUCLEOTIDE SEQUENCE [LARGE SCALE GENOMIC DNA]</scope>
    <source>
        <strain evidence="2">JCM 17926</strain>
    </source>
</reference>
<evidence type="ECO:0008006" key="3">
    <source>
        <dbReference type="Google" id="ProtNLM"/>
    </source>
</evidence>
<protein>
    <recommendedName>
        <fullName evidence="3">DUF2490 domain-containing protein</fullName>
    </recommendedName>
</protein>
<sequence>MIGLLFASPLFAQSLGKQVTKQQLVTYTYNNTLAFRPKWALTTEIQERRFRNPDEQHQFQISSRLYYSLGKSWGASVGFAYLLQSPQDPHATDDLVVPELRPYVQFDYRQRIGRLSIGHRYMIEKRFFRNTAYGELAKGYNTNYRFRYRLGLEYHIANINNLPLQVKASEEIHVNAGKSILYNRFNQNRIYVGLNYALHKNINIEAGYLYWFQQRVTGNQFFSRDIISLMIFHKINLNKKEDADPADIKK</sequence>
<keyword evidence="2" id="KW-1185">Reference proteome</keyword>
<dbReference type="EMBL" id="BAABHC010000001">
    <property type="protein sequence ID" value="GAA4423619.1"/>
    <property type="molecule type" value="Genomic_DNA"/>
</dbReference>
<comment type="caution">
    <text evidence="1">The sequence shown here is derived from an EMBL/GenBank/DDBJ whole genome shotgun (WGS) entry which is preliminary data.</text>
</comment>
<dbReference type="SUPFAM" id="SSF56935">
    <property type="entry name" value="Porins"/>
    <property type="match status" value="1"/>
</dbReference>
<dbReference type="InterPro" id="IPR019619">
    <property type="entry name" value="DUF2490"/>
</dbReference>
<name>A0ABP8L694_9BACT</name>
<gene>
    <name evidence="1" type="ORF">GCM10023188_02640</name>
</gene>
<evidence type="ECO:0000313" key="1">
    <source>
        <dbReference type="EMBL" id="GAA4423619.1"/>
    </source>
</evidence>
<dbReference type="Proteomes" id="UP001500552">
    <property type="component" value="Unassembled WGS sequence"/>
</dbReference>
<proteinExistence type="predicted"/>
<accession>A0ABP8L694</accession>
<evidence type="ECO:0000313" key="2">
    <source>
        <dbReference type="Proteomes" id="UP001500552"/>
    </source>
</evidence>